<feature type="domain" description="PDZ" evidence="5">
    <location>
        <begin position="294"/>
        <end position="354"/>
    </location>
</feature>
<evidence type="ECO:0000313" key="6">
    <source>
        <dbReference type="EMBL" id="VIP04465.1"/>
    </source>
</evidence>
<protein>
    <recommendedName>
        <fullName evidence="5">PDZ domain-containing protein</fullName>
    </recommendedName>
</protein>
<dbReference type="Gene3D" id="2.30.42.10">
    <property type="match status" value="2"/>
</dbReference>
<dbReference type="PANTHER" id="PTHR22939:SF129">
    <property type="entry name" value="SERINE PROTEASE HTRA2, MITOCHONDRIAL"/>
    <property type="match status" value="1"/>
</dbReference>
<dbReference type="InParanoid" id="A0A6C2YU77"/>
<accession>A0A6C2YU77</accession>
<dbReference type="EMBL" id="LR593887">
    <property type="protein sequence ID" value="VTS06292.1"/>
    <property type="molecule type" value="Genomic_DNA"/>
</dbReference>
<evidence type="ECO:0000256" key="3">
    <source>
        <dbReference type="ARBA" id="ARBA00022801"/>
    </source>
</evidence>
<dbReference type="InterPro" id="IPR009003">
    <property type="entry name" value="Peptidase_S1_PA"/>
</dbReference>
<dbReference type="EMBL" id="LR586016">
    <property type="protein sequence ID" value="VIP04465.1"/>
    <property type="molecule type" value="Genomic_DNA"/>
</dbReference>
<organism evidence="6">
    <name type="scientific">Tuwongella immobilis</name>
    <dbReference type="NCBI Taxonomy" id="692036"/>
    <lineage>
        <taxon>Bacteria</taxon>
        <taxon>Pseudomonadati</taxon>
        <taxon>Planctomycetota</taxon>
        <taxon>Planctomycetia</taxon>
        <taxon>Gemmatales</taxon>
        <taxon>Gemmataceae</taxon>
        <taxon>Tuwongella</taxon>
    </lineage>
</organism>
<dbReference type="InterPro" id="IPR036034">
    <property type="entry name" value="PDZ_sf"/>
</dbReference>
<dbReference type="Pfam" id="PF13365">
    <property type="entry name" value="Trypsin_2"/>
    <property type="match status" value="1"/>
</dbReference>
<dbReference type="GO" id="GO:0006508">
    <property type="term" value="P:proteolysis"/>
    <property type="evidence" value="ECO:0007669"/>
    <property type="project" value="UniProtKB-KW"/>
</dbReference>
<comment type="similarity">
    <text evidence="1">Belongs to the peptidase S1C family.</text>
</comment>
<gene>
    <name evidence="6" type="ORF">GMBLW1_47280</name>
</gene>
<keyword evidence="3" id="KW-0378">Hydrolase</keyword>
<feature type="chain" id="PRO_5033535113" description="PDZ domain-containing protein" evidence="4">
    <location>
        <begin position="26"/>
        <end position="504"/>
    </location>
</feature>
<dbReference type="KEGG" id="tim:GMBLW1_47280"/>
<keyword evidence="7" id="KW-1185">Reference proteome</keyword>
<proteinExistence type="inferred from homology"/>
<name>A0A6C2YU77_9BACT</name>
<dbReference type="Proteomes" id="UP000464378">
    <property type="component" value="Chromosome"/>
</dbReference>
<dbReference type="SUPFAM" id="SSF50494">
    <property type="entry name" value="Trypsin-like serine proteases"/>
    <property type="match status" value="1"/>
</dbReference>
<evidence type="ECO:0000256" key="1">
    <source>
        <dbReference type="ARBA" id="ARBA00010541"/>
    </source>
</evidence>
<dbReference type="InterPro" id="IPR001478">
    <property type="entry name" value="PDZ"/>
</dbReference>
<dbReference type="Gene3D" id="2.40.10.120">
    <property type="match status" value="1"/>
</dbReference>
<dbReference type="PANTHER" id="PTHR22939">
    <property type="entry name" value="SERINE PROTEASE FAMILY S1C HTRA-RELATED"/>
    <property type="match status" value="1"/>
</dbReference>
<sequence>MAQARWRAWSWLLVLWMGLPLSAVAQPDDPRAQLLAVQKAMQSAIEQAEPAIACVLVSRSDRYTQLAPRFAPANASIPGQLGNFDSRPFLNGPDEKLARRLDLSDPDTVPDAYGSGVVLASTGLILTNYHVIQDATKIFVRLPGRIGSYADIHAADPRSDLAVLKLQRNLGPLKTLPLGDGAAVRKGDWVISLANPFAVGFRDGSPSASWGIISNLRRRAPGSLREEQRTRSLHHYGTLIQTDARLNLGVSGGALISLQGELIGLTTSLAAVVGGETAGGFAIPMDRNLKRIVQVLLDGREVEYGFLGIAVGPPGPPSPSVGIEVRSVTPGSPAAIAGIRPGDTLTGIDGQPVREPDDLFLHVGSALAGNEVVLSLVSQLGNARRVTTRLAKFYLNQGSIASQRPPAVFGLRVDYSSVMLDAVRLTEVPRGVLVREIEPGSPAEQKLKKLQDNVGRLLITEVNGVPIINPSEFLRESAKKPQQITLSVVDANRPDDPPQTIRLP</sequence>
<dbReference type="Pfam" id="PF17820">
    <property type="entry name" value="PDZ_6"/>
    <property type="match status" value="1"/>
</dbReference>
<evidence type="ECO:0000256" key="2">
    <source>
        <dbReference type="ARBA" id="ARBA00022670"/>
    </source>
</evidence>
<dbReference type="InterPro" id="IPR041489">
    <property type="entry name" value="PDZ_6"/>
</dbReference>
<evidence type="ECO:0000256" key="4">
    <source>
        <dbReference type="SAM" id="SignalP"/>
    </source>
</evidence>
<keyword evidence="2 6" id="KW-0645">Protease</keyword>
<dbReference type="GO" id="GO:0004252">
    <property type="term" value="F:serine-type endopeptidase activity"/>
    <property type="evidence" value="ECO:0007669"/>
    <property type="project" value="InterPro"/>
</dbReference>
<dbReference type="RefSeq" id="WP_162659548.1">
    <property type="nucleotide sequence ID" value="NZ_LR593887.1"/>
</dbReference>
<evidence type="ECO:0000259" key="5">
    <source>
        <dbReference type="PROSITE" id="PS50106"/>
    </source>
</evidence>
<dbReference type="AlphaFoldDB" id="A0A6C2YU77"/>
<keyword evidence="4" id="KW-0732">Signal</keyword>
<dbReference type="InterPro" id="IPR001940">
    <property type="entry name" value="Peptidase_S1C"/>
</dbReference>
<feature type="signal peptide" evidence="4">
    <location>
        <begin position="1"/>
        <end position="25"/>
    </location>
</feature>
<dbReference type="PRINTS" id="PR00834">
    <property type="entry name" value="PROTEASES2C"/>
</dbReference>
<reference evidence="6" key="1">
    <citation type="submission" date="2019-04" db="EMBL/GenBank/DDBJ databases">
        <authorList>
            <consortium name="Science for Life Laboratories"/>
        </authorList>
    </citation>
    <scope>NUCLEOTIDE SEQUENCE</scope>
    <source>
        <strain evidence="6">MBLW1</strain>
    </source>
</reference>
<dbReference type="SUPFAM" id="SSF50156">
    <property type="entry name" value="PDZ domain-like"/>
    <property type="match status" value="2"/>
</dbReference>
<dbReference type="SMART" id="SM00228">
    <property type="entry name" value="PDZ"/>
    <property type="match status" value="2"/>
</dbReference>
<evidence type="ECO:0000313" key="7">
    <source>
        <dbReference type="Proteomes" id="UP000464378"/>
    </source>
</evidence>
<dbReference type="PROSITE" id="PS50106">
    <property type="entry name" value="PDZ"/>
    <property type="match status" value="1"/>
</dbReference>